<dbReference type="InterPro" id="IPR036573">
    <property type="entry name" value="CBM_sf_5/12"/>
</dbReference>
<keyword evidence="1" id="KW-0378">Hydrolase</keyword>
<dbReference type="Pfam" id="PF02839">
    <property type="entry name" value="CBM_5_12"/>
    <property type="match status" value="1"/>
</dbReference>
<evidence type="ECO:0000256" key="1">
    <source>
        <dbReference type="ARBA" id="ARBA00022801"/>
    </source>
</evidence>
<dbReference type="AlphaFoldDB" id="A0A291E617"/>
<dbReference type="PANTHER" id="PTHR42976">
    <property type="entry name" value="BIFUNCTIONAL CHITINASE/LYSOZYME-RELATED"/>
    <property type="match status" value="1"/>
</dbReference>
<dbReference type="GO" id="GO:0030246">
    <property type="term" value="F:carbohydrate binding"/>
    <property type="evidence" value="ECO:0007669"/>
    <property type="project" value="InterPro"/>
</dbReference>
<dbReference type="SUPFAM" id="SSF51445">
    <property type="entry name" value="(Trans)glycosidases"/>
    <property type="match status" value="1"/>
</dbReference>
<dbReference type="SUPFAM" id="SSF49265">
    <property type="entry name" value="Fibronectin type III"/>
    <property type="match status" value="1"/>
</dbReference>
<evidence type="ECO:0000313" key="4">
    <source>
        <dbReference type="EMBL" id="SQC92003.1"/>
    </source>
</evidence>
<dbReference type="GO" id="GO:0005576">
    <property type="term" value="C:extracellular region"/>
    <property type="evidence" value="ECO:0007669"/>
    <property type="project" value="InterPro"/>
</dbReference>
<keyword evidence="3" id="KW-0614">Plasmid</keyword>
<reference evidence="3 5" key="1">
    <citation type="submission" date="2017-09" db="EMBL/GenBank/DDBJ databases">
        <title>FDA dAtabase for Regulatory Grade micrObial Sequences (FDA-ARGOS): Supporting development and validation of Infectious Disease Dx tests.</title>
        <authorList>
            <person name="Minogue T."/>
            <person name="Wolcott M."/>
            <person name="Wasieloski L."/>
            <person name="Aguilar W."/>
            <person name="Moore D."/>
            <person name="Tallon L."/>
            <person name="Sadzewicz L."/>
            <person name="Ott S."/>
            <person name="Zhao X."/>
            <person name="Nagaraj S."/>
            <person name="Vavikolanu K."/>
            <person name="Aluvathingal J."/>
            <person name="Nadendla S."/>
            <person name="Sichtig H."/>
        </authorList>
    </citation>
    <scope>NUCLEOTIDE SEQUENCE [LARGE SCALE GENOMIC DNA]</scope>
    <source>
        <strain evidence="3 5">FDAARGOS_392</strain>
        <plasmid evidence="5">Plasmid unnamed</plasmid>
        <plasmid evidence="3">unnamed</plasmid>
    </source>
</reference>
<dbReference type="Proteomes" id="UP000251197">
    <property type="component" value="Unassembled WGS sequence"/>
</dbReference>
<dbReference type="CDD" id="cd06543">
    <property type="entry name" value="GH18_PF-ChiA-like"/>
    <property type="match status" value="1"/>
</dbReference>
<evidence type="ECO:0000259" key="2">
    <source>
        <dbReference type="PROSITE" id="PS50853"/>
    </source>
</evidence>
<dbReference type="PROSITE" id="PS50853">
    <property type="entry name" value="FN3"/>
    <property type="match status" value="1"/>
</dbReference>
<dbReference type="SMART" id="SM00060">
    <property type="entry name" value="FN3"/>
    <property type="match status" value="1"/>
</dbReference>
<sequence>MTTKLTPFIDVTVNATWSDWQNFPAGRPNALYSQQAVQWDVDGLVLGFLTLSPGNKACWAAQDSMPLGWAVPLAEELKTANRKVIVAFGGAANPDISTSFSVPELQDTYQSVIDLYHADGLDFDLENGLYDATKICQAIAGIQTRYPQLQISFTLPVMPDGLTATGIDILRQAQAAGLDFVVNGMAMDYYNDTDDADMAASAIKAATSISDQLKTLYPSENNLMSRVAVTPMIGMNDDPNEMFTLENADRVGQFANRAGLCFVAMWSFNRDNPSSLGHADAVSSSNPEQKVSGEYTQRFRAALTDEPVIPDDAPAAPEGLIASDLSSTSVTLTWSSSATDVSSYAIFRDGEQIARTESMRWADTSLTPATKYVYFLTAIDSKGNQSKPGEPLAVTTAQSSPDVYPEWESGIFYSRGNGVSYKGKHYLCLQQHLSILTWTPDETYSLWECIN</sequence>
<gene>
    <name evidence="4" type="primary">chiA</name>
    <name evidence="3" type="ORF">CO704_24930</name>
    <name evidence="4" type="ORF">NCTC12120_05186</name>
</gene>
<dbReference type="EMBL" id="CP023526">
    <property type="protein sequence ID" value="ATF95349.1"/>
    <property type="molecule type" value="Genomic_DNA"/>
</dbReference>
<dbReference type="InterPro" id="IPR013783">
    <property type="entry name" value="Ig-like_fold"/>
</dbReference>
<dbReference type="Gene3D" id="3.20.20.80">
    <property type="entry name" value="Glycosidases"/>
    <property type="match status" value="1"/>
</dbReference>
<evidence type="ECO:0000313" key="3">
    <source>
        <dbReference type="EMBL" id="ATF95349.1"/>
    </source>
</evidence>
<dbReference type="SUPFAM" id="SSF51055">
    <property type="entry name" value="Carbohydrate binding domain"/>
    <property type="match status" value="1"/>
</dbReference>
<dbReference type="Pfam" id="PF00041">
    <property type="entry name" value="fn3"/>
    <property type="match status" value="1"/>
</dbReference>
<feature type="domain" description="Fibronectin type-III" evidence="2">
    <location>
        <begin position="316"/>
        <end position="399"/>
    </location>
</feature>
<dbReference type="Gene3D" id="2.10.10.20">
    <property type="entry name" value="Carbohydrate-binding module superfamily 5/12"/>
    <property type="match status" value="1"/>
</dbReference>
<dbReference type="RefSeq" id="WP_061277026.1">
    <property type="nucleotide sequence ID" value="NZ_CP023526.1"/>
</dbReference>
<dbReference type="InterPro" id="IPR003961">
    <property type="entry name" value="FN3_dom"/>
</dbReference>
<protein>
    <submittedName>
        <fullName evidence="4">Probable bifunctional chitinase/lysozyme</fullName>
    </submittedName>
</protein>
<dbReference type="GO" id="GO:0004553">
    <property type="term" value="F:hydrolase activity, hydrolyzing O-glycosyl compounds"/>
    <property type="evidence" value="ECO:0007669"/>
    <property type="project" value="InterPro"/>
</dbReference>
<evidence type="ECO:0000313" key="6">
    <source>
        <dbReference type="Proteomes" id="UP000251197"/>
    </source>
</evidence>
<dbReference type="InterPro" id="IPR052750">
    <property type="entry name" value="GH18_Chitinase"/>
</dbReference>
<dbReference type="InterPro" id="IPR017853">
    <property type="entry name" value="GH"/>
</dbReference>
<dbReference type="CDD" id="cd12214">
    <property type="entry name" value="ChiA1_BD"/>
    <property type="match status" value="1"/>
</dbReference>
<proteinExistence type="predicted"/>
<dbReference type="GO" id="GO:0005975">
    <property type="term" value="P:carbohydrate metabolic process"/>
    <property type="evidence" value="ECO:0007669"/>
    <property type="project" value="InterPro"/>
</dbReference>
<dbReference type="EMBL" id="UAVU01000009">
    <property type="protein sequence ID" value="SQC92003.1"/>
    <property type="molecule type" value="Genomic_DNA"/>
</dbReference>
<dbReference type="InterPro" id="IPR003610">
    <property type="entry name" value="CBM5/12"/>
</dbReference>
<geneLocation type="plasmid" evidence="3">
    <name>unnamed</name>
</geneLocation>
<dbReference type="Gene3D" id="2.60.40.10">
    <property type="entry name" value="Immunoglobulins"/>
    <property type="match status" value="1"/>
</dbReference>
<dbReference type="PANTHER" id="PTHR42976:SF1">
    <property type="entry name" value="GH18 DOMAIN-CONTAINING PROTEIN-RELATED"/>
    <property type="match status" value="1"/>
</dbReference>
<dbReference type="CDD" id="cd00063">
    <property type="entry name" value="FN3"/>
    <property type="match status" value="1"/>
</dbReference>
<accession>A0A291E617</accession>
<organism evidence="3 5">
    <name type="scientific">Cedecea neteri</name>
    <dbReference type="NCBI Taxonomy" id="158822"/>
    <lineage>
        <taxon>Bacteria</taxon>
        <taxon>Pseudomonadati</taxon>
        <taxon>Pseudomonadota</taxon>
        <taxon>Gammaproteobacteria</taxon>
        <taxon>Enterobacterales</taxon>
        <taxon>Enterobacteriaceae</taxon>
        <taxon>Cedecea</taxon>
    </lineage>
</organism>
<name>A0A291E617_9ENTR</name>
<dbReference type="Proteomes" id="UP000217979">
    <property type="component" value="Plasmid unnamed"/>
</dbReference>
<evidence type="ECO:0000313" key="5">
    <source>
        <dbReference type="Proteomes" id="UP000217979"/>
    </source>
</evidence>
<reference evidence="4 6" key="2">
    <citation type="submission" date="2018-06" db="EMBL/GenBank/DDBJ databases">
        <authorList>
            <consortium name="Pathogen Informatics"/>
            <person name="Doyle S."/>
        </authorList>
    </citation>
    <scope>NUCLEOTIDE SEQUENCE [LARGE SCALE GENOMIC DNA]</scope>
    <source>
        <strain evidence="4 6">NCTC12120</strain>
    </source>
</reference>
<dbReference type="InterPro" id="IPR036116">
    <property type="entry name" value="FN3_sf"/>
</dbReference>